<feature type="binding site" evidence="9">
    <location>
        <begin position="220"/>
        <end position="225"/>
    </location>
    <ligand>
        <name>ATP</name>
        <dbReference type="ChEBI" id="CHEBI:30616"/>
    </ligand>
</feature>
<dbReference type="PANTHER" id="PTHR10584:SF166">
    <property type="entry name" value="RIBOKINASE"/>
    <property type="match status" value="1"/>
</dbReference>
<feature type="binding site" evidence="9">
    <location>
        <position position="276"/>
    </location>
    <ligand>
        <name>ATP</name>
        <dbReference type="ChEBI" id="CHEBI:30616"/>
    </ligand>
</feature>
<comment type="subunit">
    <text evidence="9">Homodimer.</text>
</comment>
<feature type="binding site" evidence="9">
    <location>
        <position position="246"/>
    </location>
    <ligand>
        <name>K(+)</name>
        <dbReference type="ChEBI" id="CHEBI:29103"/>
    </ligand>
</feature>
<accession>A0ABM8Z479</accession>
<keyword evidence="1 9" id="KW-0808">Transferase</keyword>
<evidence type="ECO:0000256" key="2">
    <source>
        <dbReference type="ARBA" id="ARBA00022723"/>
    </source>
</evidence>
<evidence type="ECO:0000256" key="4">
    <source>
        <dbReference type="ARBA" id="ARBA00022777"/>
    </source>
</evidence>
<feature type="active site" description="Proton acceptor" evidence="9">
    <location>
        <position position="252"/>
    </location>
</feature>
<keyword evidence="6 9" id="KW-0460">Magnesium</keyword>
<organism evidence="11 12">
    <name type="scientific">Periweissella fabaria</name>
    <dbReference type="NCBI Taxonomy" id="546157"/>
    <lineage>
        <taxon>Bacteria</taxon>
        <taxon>Bacillati</taxon>
        <taxon>Bacillota</taxon>
        <taxon>Bacilli</taxon>
        <taxon>Lactobacillales</taxon>
        <taxon>Lactobacillaceae</taxon>
        <taxon>Periweissella</taxon>
    </lineage>
</organism>
<comment type="caution">
    <text evidence="9">Lacks conserved residue(s) required for the propagation of feature annotation.</text>
</comment>
<evidence type="ECO:0000256" key="9">
    <source>
        <dbReference type="HAMAP-Rule" id="MF_01987"/>
    </source>
</evidence>
<evidence type="ECO:0000313" key="11">
    <source>
        <dbReference type="EMBL" id="CAH0416022.1"/>
    </source>
</evidence>
<feature type="binding site" evidence="9">
    <location>
        <position position="282"/>
    </location>
    <ligand>
        <name>K(+)</name>
        <dbReference type="ChEBI" id="CHEBI:29103"/>
    </ligand>
</feature>
<feature type="binding site" evidence="9">
    <location>
        <begin position="251"/>
        <end position="252"/>
    </location>
    <ligand>
        <name>ATP</name>
        <dbReference type="ChEBI" id="CHEBI:30616"/>
    </ligand>
</feature>
<dbReference type="EMBL" id="CAKKNS010000001">
    <property type="protein sequence ID" value="CAH0416022.1"/>
    <property type="molecule type" value="Genomic_DNA"/>
</dbReference>
<sequence>MPKITVIGSNMYELTTYTDHLPHRGETIEAQDFAEGFGGKGANQAVAAARLGADVTLLTVVGNDYFGRQQQQNYTDNHIHSAGILVGHQGSGVASIFVESTGANRILIVTRANNELTPAVIDAHLDLIKNTQLIVLQQEINLVTNYHVIEMANKYHIPVMLNPAPANLELDINYVTKVTFFTPNEHELATITGLPTYTQPEIKAAGQTLIDAGVQNLFITQGRHGVLWMDQHHSEQIAALPVMPVDTTGAGDAFAGSFAYYYTAGAPIGTAIKLANQYAAISVTRYGTQTAYPTKYEMRKMDLPFQFE</sequence>
<dbReference type="PRINTS" id="PR00990">
    <property type="entry name" value="RIBOKINASE"/>
</dbReference>
<feature type="binding site" evidence="9">
    <location>
        <position position="184"/>
    </location>
    <ligand>
        <name>ATP</name>
        <dbReference type="ChEBI" id="CHEBI:30616"/>
    </ligand>
</feature>
<dbReference type="InterPro" id="IPR011611">
    <property type="entry name" value="PfkB_dom"/>
</dbReference>
<feature type="site" description="Important for substrate specificity" evidence="9">
    <location>
        <position position="11"/>
    </location>
</feature>
<feature type="binding site" evidence="9">
    <location>
        <position position="248"/>
    </location>
    <ligand>
        <name>K(+)</name>
        <dbReference type="ChEBI" id="CHEBI:29103"/>
    </ligand>
</feature>
<comment type="function">
    <text evidence="9">Catalyzes the ATP-dependent phosphorylation of 2-deoxy-D-ribose to 2-deoxy-D-ribose 5-phosphate (dRib-5P), allowing the use of deoxyribose as the sole carbon source.</text>
</comment>
<keyword evidence="5 9" id="KW-0067">ATP-binding</keyword>
<keyword evidence="4 9" id="KW-0418">Kinase</keyword>
<dbReference type="InterPro" id="IPR002139">
    <property type="entry name" value="Ribo/fructo_kinase"/>
</dbReference>
<feature type="binding site" evidence="9">
    <location>
        <position position="139"/>
    </location>
    <ligand>
        <name>substrate</name>
    </ligand>
</feature>
<dbReference type="NCBIfam" id="TIGR02152">
    <property type="entry name" value="D_ribokin_bact"/>
    <property type="match status" value="1"/>
</dbReference>
<dbReference type="Proteomes" id="UP000789707">
    <property type="component" value="Unassembled WGS sequence"/>
</dbReference>
<evidence type="ECO:0000313" key="12">
    <source>
        <dbReference type="Proteomes" id="UP000789707"/>
    </source>
</evidence>
<keyword evidence="7 9" id="KW-0630">Potassium</keyword>
<feature type="binding site" evidence="9">
    <location>
        <position position="285"/>
    </location>
    <ligand>
        <name>K(+)</name>
        <dbReference type="ChEBI" id="CHEBI:29103"/>
    </ligand>
</feature>
<dbReference type="InterPro" id="IPR011877">
    <property type="entry name" value="Ribokinase"/>
</dbReference>
<comment type="subcellular location">
    <subcellularLocation>
        <location evidence="9">Cytoplasm</location>
    </subcellularLocation>
</comment>
<evidence type="ECO:0000256" key="1">
    <source>
        <dbReference type="ARBA" id="ARBA00022679"/>
    </source>
</evidence>
<comment type="similarity">
    <text evidence="9">Belongs to the carbohydrate kinase PfkB family. Deoxyribokinase subfamily.</text>
</comment>
<evidence type="ECO:0000259" key="10">
    <source>
        <dbReference type="Pfam" id="PF00294"/>
    </source>
</evidence>
<keyword evidence="8 9" id="KW-0119">Carbohydrate metabolism</keyword>
<keyword evidence="3 9" id="KW-0547">Nucleotide-binding</keyword>
<dbReference type="PANTHER" id="PTHR10584">
    <property type="entry name" value="SUGAR KINASE"/>
    <property type="match status" value="1"/>
</dbReference>
<dbReference type="InterPro" id="IPR029056">
    <property type="entry name" value="Ribokinase-like"/>
</dbReference>
<keyword evidence="12" id="KW-1185">Reference proteome</keyword>
<gene>
    <name evidence="11" type="primary">rbsK_1</name>
    <name evidence="9" type="synonym">deoK</name>
    <name evidence="11" type="ORF">WFA24289_00321</name>
</gene>
<reference evidence="11 12" key="1">
    <citation type="submission" date="2021-11" db="EMBL/GenBank/DDBJ databases">
        <authorList>
            <person name="Depoorter E."/>
        </authorList>
    </citation>
    <scope>NUCLEOTIDE SEQUENCE [LARGE SCALE GENOMIC DNA]</scope>
    <source>
        <strain evidence="11 12">LMG 24289</strain>
    </source>
</reference>
<dbReference type="EC" id="2.7.1.229" evidence="9"/>
<dbReference type="HAMAP" id="MF_01987">
    <property type="entry name" value="Ribokinase"/>
    <property type="match status" value="1"/>
</dbReference>
<dbReference type="Gene3D" id="3.40.1190.20">
    <property type="match status" value="1"/>
</dbReference>
<evidence type="ECO:0000256" key="5">
    <source>
        <dbReference type="ARBA" id="ARBA00022840"/>
    </source>
</evidence>
<dbReference type="GO" id="GO:0004747">
    <property type="term" value="F:ribokinase activity"/>
    <property type="evidence" value="ECO:0007669"/>
    <property type="project" value="UniProtKB-EC"/>
</dbReference>
<dbReference type="SUPFAM" id="SSF53613">
    <property type="entry name" value="Ribokinase-like"/>
    <property type="match status" value="1"/>
</dbReference>
<protein>
    <recommendedName>
        <fullName evidence="9">Deoxyribokinase</fullName>
        <shortName evidence="9">dRK</shortName>
        <ecNumber evidence="9">2.7.1.229</ecNumber>
    </recommendedName>
    <alternativeName>
        <fullName evidence="9">ATP:2-deoxy-D-ribose 5-phosphotransferase</fullName>
    </alternativeName>
</protein>
<feature type="binding site" evidence="9">
    <location>
        <begin position="39"/>
        <end position="43"/>
    </location>
    <ligand>
        <name>substrate</name>
    </ligand>
</feature>
<proteinExistence type="inferred from homology"/>
<keyword evidence="9" id="KW-0963">Cytoplasm</keyword>
<evidence type="ECO:0000256" key="3">
    <source>
        <dbReference type="ARBA" id="ARBA00022741"/>
    </source>
</evidence>
<dbReference type="Pfam" id="PF00294">
    <property type="entry name" value="PfkB"/>
    <property type="match status" value="1"/>
</dbReference>
<dbReference type="RefSeq" id="WP_230096087.1">
    <property type="nucleotide sequence ID" value="NZ_CAKKNS010000001.1"/>
</dbReference>
<name>A0ABM8Z479_9LACO</name>
<dbReference type="CDD" id="cd01174">
    <property type="entry name" value="ribokinase"/>
    <property type="match status" value="1"/>
</dbReference>
<feature type="binding site" evidence="9">
    <location>
        <position position="252"/>
    </location>
    <ligand>
        <name>substrate</name>
    </ligand>
</feature>
<comment type="caution">
    <text evidence="11">The sequence shown here is derived from an EMBL/GenBank/DDBJ whole genome shotgun (WGS) entry which is preliminary data.</text>
</comment>
<evidence type="ECO:0000256" key="8">
    <source>
        <dbReference type="ARBA" id="ARBA00023277"/>
    </source>
</evidence>
<comment type="catalytic activity">
    <reaction evidence="9">
        <text>2-deoxy-D-ribose + ATP = 2-deoxy-D-ribose 5-phosphate + ADP + H(+)</text>
        <dbReference type="Rhea" id="RHEA:30871"/>
        <dbReference type="ChEBI" id="CHEBI:15378"/>
        <dbReference type="ChEBI" id="CHEBI:30616"/>
        <dbReference type="ChEBI" id="CHEBI:62877"/>
        <dbReference type="ChEBI" id="CHEBI:90761"/>
        <dbReference type="ChEBI" id="CHEBI:456216"/>
        <dbReference type="EC" id="2.7.1.229"/>
    </reaction>
</comment>
<evidence type="ECO:0000256" key="6">
    <source>
        <dbReference type="ARBA" id="ARBA00022842"/>
    </source>
</evidence>
<keyword evidence="2 9" id="KW-0479">Metal-binding</keyword>
<evidence type="ECO:0000256" key="7">
    <source>
        <dbReference type="ARBA" id="ARBA00022958"/>
    </source>
</evidence>
<comment type="cofactor">
    <cofactor evidence="9">
        <name>Mg(2+)</name>
        <dbReference type="ChEBI" id="CHEBI:18420"/>
    </cofactor>
</comment>
<feature type="binding site" evidence="9">
    <location>
        <position position="287"/>
    </location>
    <ligand>
        <name>K(+)</name>
        <dbReference type="ChEBI" id="CHEBI:29103"/>
    </ligand>
</feature>
<feature type="domain" description="Carbohydrate kinase PfkB" evidence="10">
    <location>
        <begin position="1"/>
        <end position="294"/>
    </location>
</feature>